<keyword evidence="1" id="KW-1133">Transmembrane helix</keyword>
<sequence length="102" mass="11812">MLREFKIRSFGRGASIKFRFNYSRRELLGTAPVKLSMLSGTIFIHWFVSNPTKLLYRGKVLRQLTMIVNAPHAILHIWTFTATTAGIYLFIVAFSVFRNFPN</sequence>
<evidence type="ECO:0000313" key="2">
    <source>
        <dbReference type="EMBL" id="KAB0795879.1"/>
    </source>
</evidence>
<organism evidence="2 3">
    <name type="scientific">Photinus pyralis</name>
    <name type="common">Common eastern firefly</name>
    <name type="synonym">Lampyris pyralis</name>
    <dbReference type="NCBI Taxonomy" id="7054"/>
    <lineage>
        <taxon>Eukaryota</taxon>
        <taxon>Metazoa</taxon>
        <taxon>Ecdysozoa</taxon>
        <taxon>Arthropoda</taxon>
        <taxon>Hexapoda</taxon>
        <taxon>Insecta</taxon>
        <taxon>Pterygota</taxon>
        <taxon>Neoptera</taxon>
        <taxon>Endopterygota</taxon>
        <taxon>Coleoptera</taxon>
        <taxon>Polyphaga</taxon>
        <taxon>Elateriformia</taxon>
        <taxon>Elateroidea</taxon>
        <taxon>Lampyridae</taxon>
        <taxon>Lampyrinae</taxon>
        <taxon>Photinus</taxon>
    </lineage>
</organism>
<comment type="caution">
    <text evidence="2">The sequence shown here is derived from an EMBL/GenBank/DDBJ whole genome shotgun (WGS) entry which is preliminary data.</text>
</comment>
<feature type="transmembrane region" description="Helical" evidence="1">
    <location>
        <begin position="27"/>
        <end position="48"/>
    </location>
</feature>
<dbReference type="Proteomes" id="UP000327044">
    <property type="component" value="Unassembled WGS sequence"/>
</dbReference>
<evidence type="ECO:0000256" key="1">
    <source>
        <dbReference type="SAM" id="Phobius"/>
    </source>
</evidence>
<gene>
    <name evidence="2" type="ORF">PPYR_09940</name>
</gene>
<dbReference type="InParanoid" id="A0A5N4AEZ9"/>
<dbReference type="EMBL" id="VVIM01000007">
    <property type="protein sequence ID" value="KAB0795879.1"/>
    <property type="molecule type" value="Genomic_DNA"/>
</dbReference>
<protein>
    <submittedName>
        <fullName evidence="2">Uncharacterized protein</fullName>
    </submittedName>
</protein>
<accession>A0A5N4AEZ9</accession>
<keyword evidence="3" id="KW-1185">Reference proteome</keyword>
<reference evidence="2 3" key="1">
    <citation type="journal article" date="2018" name="Elife">
        <title>Firefly genomes illuminate parallel origins of bioluminescence in beetles.</title>
        <authorList>
            <person name="Fallon T.R."/>
            <person name="Lower S.E."/>
            <person name="Chang C.H."/>
            <person name="Bessho-Uehara M."/>
            <person name="Martin G.J."/>
            <person name="Bewick A.J."/>
            <person name="Behringer M."/>
            <person name="Debat H.J."/>
            <person name="Wong I."/>
            <person name="Day J.C."/>
            <person name="Suvorov A."/>
            <person name="Silva C.J."/>
            <person name="Stanger-Hall K.F."/>
            <person name="Hall D.W."/>
            <person name="Schmitz R.J."/>
            <person name="Nelson D.R."/>
            <person name="Lewis S.M."/>
            <person name="Shigenobu S."/>
            <person name="Bybee S.M."/>
            <person name="Larracuente A.M."/>
            <person name="Oba Y."/>
            <person name="Weng J.K."/>
        </authorList>
    </citation>
    <scope>NUCLEOTIDE SEQUENCE [LARGE SCALE GENOMIC DNA]</scope>
    <source>
        <strain evidence="2">1611_PpyrPB1</strain>
        <tissue evidence="2">Whole body</tissue>
    </source>
</reference>
<proteinExistence type="predicted"/>
<feature type="transmembrane region" description="Helical" evidence="1">
    <location>
        <begin position="73"/>
        <end position="97"/>
    </location>
</feature>
<evidence type="ECO:0000313" key="3">
    <source>
        <dbReference type="Proteomes" id="UP000327044"/>
    </source>
</evidence>
<dbReference type="AlphaFoldDB" id="A0A5N4AEZ9"/>
<keyword evidence="1" id="KW-0472">Membrane</keyword>
<name>A0A5N4AEZ9_PHOPY</name>
<keyword evidence="1" id="KW-0812">Transmembrane</keyword>